<name>A0A914HEN4_GLORO</name>
<feature type="region of interest" description="Disordered" evidence="1">
    <location>
        <begin position="10"/>
        <end position="50"/>
    </location>
</feature>
<evidence type="ECO:0000313" key="3">
    <source>
        <dbReference type="WBParaSite" id="Gr19_v10_g1682.t1"/>
    </source>
</evidence>
<protein>
    <submittedName>
        <fullName evidence="3">FLYWCH-type domain-containing protein</fullName>
    </submittedName>
</protein>
<evidence type="ECO:0000313" key="2">
    <source>
        <dbReference type="Proteomes" id="UP000887572"/>
    </source>
</evidence>
<dbReference type="WBParaSite" id="Gr19_v10_g1682.t1">
    <property type="protein sequence ID" value="Gr19_v10_g1682.t1"/>
    <property type="gene ID" value="Gr19_v10_g1682"/>
</dbReference>
<dbReference type="Proteomes" id="UP000887572">
    <property type="component" value="Unplaced"/>
</dbReference>
<reference evidence="3" key="1">
    <citation type="submission" date="2022-11" db="UniProtKB">
        <authorList>
            <consortium name="WormBaseParasite"/>
        </authorList>
    </citation>
    <scope>IDENTIFICATION</scope>
</reference>
<accession>A0A914HEN4</accession>
<proteinExistence type="predicted"/>
<organism evidence="2 3">
    <name type="scientific">Globodera rostochiensis</name>
    <name type="common">Golden nematode worm</name>
    <name type="synonym">Heterodera rostochiensis</name>
    <dbReference type="NCBI Taxonomy" id="31243"/>
    <lineage>
        <taxon>Eukaryota</taxon>
        <taxon>Metazoa</taxon>
        <taxon>Ecdysozoa</taxon>
        <taxon>Nematoda</taxon>
        <taxon>Chromadorea</taxon>
        <taxon>Rhabditida</taxon>
        <taxon>Tylenchina</taxon>
        <taxon>Tylenchomorpha</taxon>
        <taxon>Tylenchoidea</taxon>
        <taxon>Heteroderidae</taxon>
        <taxon>Heteroderinae</taxon>
        <taxon>Globodera</taxon>
    </lineage>
</organism>
<keyword evidence="2" id="KW-1185">Reference proteome</keyword>
<sequence length="243" mass="27923">MIKRTLREQIQQLQRPEKRSRREILAAADESTLPFEGDPIQQPRGDENEENVEPATVIEFQRGVTQKGGMCLWFNGYRYLRRVKTHFYCPFLGCRQTAIIDSEEEDGRLMGRIGGTEHNHSAEPSRKYAEAARQVMKLETESRGGRRLKAAKVLSAARVGLNDEAFFMVGSDEALARMMRREKAKVFSKVNLRNPLLIELPEQLLIYEGQSMLSTTAAYIVQGRVIRFLFFRTQNCWTFSVSI</sequence>
<feature type="compositionally biased region" description="Basic and acidic residues" evidence="1">
    <location>
        <begin position="15"/>
        <end position="24"/>
    </location>
</feature>
<evidence type="ECO:0000256" key="1">
    <source>
        <dbReference type="SAM" id="MobiDB-lite"/>
    </source>
</evidence>
<dbReference type="AlphaFoldDB" id="A0A914HEN4"/>